<keyword evidence="9" id="KW-0809">Transit peptide</keyword>
<evidence type="ECO:0000256" key="8">
    <source>
        <dbReference type="ARBA" id="ARBA00022832"/>
    </source>
</evidence>
<dbReference type="InterPro" id="IPR036736">
    <property type="entry name" value="ACP-like_sf"/>
</dbReference>
<dbReference type="FunCoup" id="A0A6L2PUZ0">
    <property type="interactions" value="1425"/>
</dbReference>
<keyword evidence="7" id="KW-0679">Respiratory chain</keyword>
<dbReference type="InterPro" id="IPR009081">
    <property type="entry name" value="PP-bd_ACP"/>
</dbReference>
<dbReference type="GO" id="GO:0000035">
    <property type="term" value="F:acyl binding"/>
    <property type="evidence" value="ECO:0007669"/>
    <property type="project" value="TreeGrafter"/>
</dbReference>
<evidence type="ECO:0000256" key="2">
    <source>
        <dbReference type="ARBA" id="ARBA00010930"/>
    </source>
</evidence>
<proteinExistence type="inferred from homology"/>
<evidence type="ECO:0000259" key="15">
    <source>
        <dbReference type="PROSITE" id="PS50075"/>
    </source>
</evidence>
<evidence type="ECO:0000256" key="14">
    <source>
        <dbReference type="RuleBase" id="RU000722"/>
    </source>
</evidence>
<protein>
    <recommendedName>
        <fullName evidence="14">Acyl carrier protein</fullName>
    </recommendedName>
</protein>
<dbReference type="InterPro" id="IPR003231">
    <property type="entry name" value="ACP"/>
</dbReference>
<evidence type="ECO:0000256" key="3">
    <source>
        <dbReference type="ARBA" id="ARBA00022448"/>
    </source>
</evidence>
<keyword evidence="6" id="KW-0597">Phosphoprotein</keyword>
<dbReference type="Pfam" id="PF00550">
    <property type="entry name" value="PP-binding"/>
    <property type="match status" value="1"/>
</dbReference>
<evidence type="ECO:0000256" key="12">
    <source>
        <dbReference type="ARBA" id="ARBA00023128"/>
    </source>
</evidence>
<gene>
    <name evidence="16" type="ORF">Cfor_03382</name>
</gene>
<reference evidence="17" key="1">
    <citation type="submission" date="2020-01" db="EMBL/GenBank/DDBJ databases">
        <title>Draft genome sequence of the Termite Coptotermes fromosanus.</title>
        <authorList>
            <person name="Itakura S."/>
            <person name="Yosikawa Y."/>
            <person name="Umezawa K."/>
        </authorList>
    </citation>
    <scope>NUCLEOTIDE SEQUENCE [LARGE SCALE GENOMIC DNA]</scope>
</reference>
<dbReference type="GO" id="GO:0031966">
    <property type="term" value="C:mitochondrial membrane"/>
    <property type="evidence" value="ECO:0007669"/>
    <property type="project" value="UniProtKB-ARBA"/>
</dbReference>
<dbReference type="InParanoid" id="A0A6L2PUZ0"/>
<dbReference type="AlphaFoldDB" id="A0A6L2PUZ0"/>
<feature type="domain" description="Carrier" evidence="15">
    <location>
        <begin position="87"/>
        <end position="162"/>
    </location>
</feature>
<evidence type="ECO:0000256" key="4">
    <source>
        <dbReference type="ARBA" id="ARBA00022450"/>
    </source>
</evidence>
<comment type="subcellular location">
    <subcellularLocation>
        <location evidence="1">Mitochondrion</location>
    </subcellularLocation>
</comment>
<dbReference type="Gene3D" id="1.10.1200.10">
    <property type="entry name" value="ACP-like"/>
    <property type="match status" value="1"/>
</dbReference>
<name>A0A6L2PUZ0_COPFO</name>
<evidence type="ECO:0000256" key="5">
    <source>
        <dbReference type="ARBA" id="ARBA00022516"/>
    </source>
</evidence>
<comment type="caution">
    <text evidence="16">The sequence shown here is derived from an EMBL/GenBank/DDBJ whole genome shotgun (WGS) entry which is preliminary data.</text>
</comment>
<evidence type="ECO:0000313" key="17">
    <source>
        <dbReference type="Proteomes" id="UP000502823"/>
    </source>
</evidence>
<dbReference type="EMBL" id="BLKM01008408">
    <property type="protein sequence ID" value="GFG33627.1"/>
    <property type="molecule type" value="Genomic_DNA"/>
</dbReference>
<dbReference type="HAMAP" id="MF_01217">
    <property type="entry name" value="Acyl_carrier"/>
    <property type="match status" value="1"/>
</dbReference>
<dbReference type="Proteomes" id="UP000502823">
    <property type="component" value="Unassembled WGS sequence"/>
</dbReference>
<keyword evidence="11" id="KW-0443">Lipid metabolism</keyword>
<evidence type="ECO:0000256" key="11">
    <source>
        <dbReference type="ARBA" id="ARBA00023098"/>
    </source>
</evidence>
<evidence type="ECO:0000256" key="13">
    <source>
        <dbReference type="ARBA" id="ARBA00023160"/>
    </source>
</evidence>
<dbReference type="GO" id="GO:0000036">
    <property type="term" value="F:acyl carrier activity"/>
    <property type="evidence" value="ECO:0007669"/>
    <property type="project" value="TreeGrafter"/>
</dbReference>
<dbReference type="OrthoDB" id="448946at2759"/>
<keyword evidence="5 14" id="KW-0444">Lipid biosynthesis</keyword>
<keyword evidence="10" id="KW-0249">Electron transport</keyword>
<dbReference type="NCBIfam" id="NF002148">
    <property type="entry name" value="PRK00982.1-2"/>
    <property type="match status" value="1"/>
</dbReference>
<evidence type="ECO:0000256" key="1">
    <source>
        <dbReference type="ARBA" id="ARBA00004173"/>
    </source>
</evidence>
<dbReference type="PANTHER" id="PTHR20863:SF28">
    <property type="entry name" value="ACYL CARRIER PROTEIN, MITOCHONDRIAL"/>
    <property type="match status" value="1"/>
</dbReference>
<evidence type="ECO:0000256" key="9">
    <source>
        <dbReference type="ARBA" id="ARBA00022946"/>
    </source>
</evidence>
<keyword evidence="8" id="KW-0276">Fatty acid metabolism</keyword>
<evidence type="ECO:0000313" key="16">
    <source>
        <dbReference type="EMBL" id="GFG33627.1"/>
    </source>
</evidence>
<keyword evidence="3" id="KW-0813">Transport</keyword>
<keyword evidence="12" id="KW-0496">Mitochondrion</keyword>
<evidence type="ECO:0000256" key="10">
    <source>
        <dbReference type="ARBA" id="ARBA00022982"/>
    </source>
</evidence>
<dbReference type="PROSITE" id="PS50075">
    <property type="entry name" value="CARRIER"/>
    <property type="match status" value="1"/>
</dbReference>
<evidence type="ECO:0000256" key="6">
    <source>
        <dbReference type="ARBA" id="ARBA00022553"/>
    </source>
</evidence>
<organism evidence="16 17">
    <name type="scientific">Coptotermes formosanus</name>
    <name type="common">Formosan subterranean termite</name>
    <dbReference type="NCBI Taxonomy" id="36987"/>
    <lineage>
        <taxon>Eukaryota</taxon>
        <taxon>Metazoa</taxon>
        <taxon>Ecdysozoa</taxon>
        <taxon>Arthropoda</taxon>
        <taxon>Hexapoda</taxon>
        <taxon>Insecta</taxon>
        <taxon>Pterygota</taxon>
        <taxon>Neoptera</taxon>
        <taxon>Polyneoptera</taxon>
        <taxon>Dictyoptera</taxon>
        <taxon>Blattodea</taxon>
        <taxon>Blattoidea</taxon>
        <taxon>Termitoidae</taxon>
        <taxon>Rhinotermitidae</taxon>
        <taxon>Coptotermes</taxon>
    </lineage>
</organism>
<comment type="function">
    <text evidence="14">Carrier of the growing fatty acid chain in fatty acid biosynthesis.</text>
</comment>
<keyword evidence="13 14" id="KW-0275">Fatty acid biosynthesis</keyword>
<keyword evidence="17" id="KW-1185">Reference proteome</keyword>
<dbReference type="FunFam" id="1.10.1200.10:FF:000008">
    <property type="entry name" value="Acyl carrier protein"/>
    <property type="match status" value="1"/>
</dbReference>
<accession>A0A6L2PUZ0</accession>
<sequence>MPSWDSSPFGKCLTWWQAGQIRRFAEAKPSMDQIRDRVLTVCRAYDKVTADKVFIFNTSFNSFVCVFFQRVISPKRLYSSKPPLTLDFIQGRVLLVLKLYDKVDPNKLTLDSHFMNDLGLDSLDHVEVIMAMEDEFGFEIPDTDAEKLIRPADIVRYIADKEDVYD</sequence>
<comment type="similarity">
    <text evidence="2">Belongs to the acyl carrier protein (ACP) family.</text>
</comment>
<dbReference type="GO" id="GO:0045271">
    <property type="term" value="C:respiratory chain complex I"/>
    <property type="evidence" value="ECO:0007669"/>
    <property type="project" value="UniProtKB-ARBA"/>
</dbReference>
<keyword evidence="4 14" id="KW-0596">Phosphopantetheine</keyword>
<dbReference type="SUPFAM" id="SSF47336">
    <property type="entry name" value="ACP-like"/>
    <property type="match status" value="1"/>
</dbReference>
<evidence type="ECO:0000256" key="7">
    <source>
        <dbReference type="ARBA" id="ARBA00022660"/>
    </source>
</evidence>
<dbReference type="PANTHER" id="PTHR20863">
    <property type="entry name" value="ACYL CARRIER PROTEIN"/>
    <property type="match status" value="1"/>
</dbReference>